<protein>
    <submittedName>
        <fullName evidence="2">Uncharacterized protein</fullName>
    </submittedName>
</protein>
<dbReference type="Proteomes" id="UP000572817">
    <property type="component" value="Unassembled WGS sequence"/>
</dbReference>
<gene>
    <name evidence="2" type="ORF">GTA08_BOTSDO04395</name>
</gene>
<feature type="compositionally biased region" description="Low complexity" evidence="1">
    <location>
        <begin position="1"/>
        <end position="16"/>
    </location>
</feature>
<evidence type="ECO:0000256" key="1">
    <source>
        <dbReference type="SAM" id="MobiDB-lite"/>
    </source>
</evidence>
<organism evidence="2 3">
    <name type="scientific">Botryosphaeria dothidea</name>
    <dbReference type="NCBI Taxonomy" id="55169"/>
    <lineage>
        <taxon>Eukaryota</taxon>
        <taxon>Fungi</taxon>
        <taxon>Dikarya</taxon>
        <taxon>Ascomycota</taxon>
        <taxon>Pezizomycotina</taxon>
        <taxon>Dothideomycetes</taxon>
        <taxon>Dothideomycetes incertae sedis</taxon>
        <taxon>Botryosphaeriales</taxon>
        <taxon>Botryosphaeriaceae</taxon>
        <taxon>Botryosphaeria</taxon>
    </lineage>
</organism>
<dbReference type="AlphaFoldDB" id="A0A8H4IW84"/>
<dbReference type="Gene3D" id="3.10.490.10">
    <property type="entry name" value="Gamma-glutamyl cyclotransferase-like"/>
    <property type="match status" value="1"/>
</dbReference>
<dbReference type="OrthoDB" id="3942611at2759"/>
<feature type="region of interest" description="Disordered" evidence="1">
    <location>
        <begin position="110"/>
        <end position="136"/>
    </location>
</feature>
<reference evidence="2" key="1">
    <citation type="submission" date="2020-04" db="EMBL/GenBank/DDBJ databases">
        <title>Genome Assembly and Annotation of Botryosphaeria dothidea sdau 11-99, a Latent Pathogen of Apple Fruit Ring Rot in China.</title>
        <authorList>
            <person name="Yu C."/>
            <person name="Diao Y."/>
            <person name="Lu Q."/>
            <person name="Zhao J."/>
            <person name="Cui S."/>
            <person name="Peng C."/>
            <person name="He B."/>
            <person name="Liu H."/>
        </authorList>
    </citation>
    <scope>NUCLEOTIDE SEQUENCE [LARGE SCALE GENOMIC DNA]</scope>
    <source>
        <strain evidence="2">Sdau11-99</strain>
    </source>
</reference>
<name>A0A8H4IW84_9PEZI</name>
<feature type="compositionally biased region" description="Polar residues" evidence="1">
    <location>
        <begin position="17"/>
        <end position="54"/>
    </location>
</feature>
<evidence type="ECO:0000313" key="3">
    <source>
        <dbReference type="Proteomes" id="UP000572817"/>
    </source>
</evidence>
<evidence type="ECO:0000313" key="2">
    <source>
        <dbReference type="EMBL" id="KAF4307493.1"/>
    </source>
</evidence>
<feature type="region of interest" description="Disordered" evidence="1">
    <location>
        <begin position="1"/>
        <end position="54"/>
    </location>
</feature>
<accession>A0A8H4IW84</accession>
<feature type="compositionally biased region" description="Basic residues" evidence="1">
    <location>
        <begin position="126"/>
        <end position="136"/>
    </location>
</feature>
<proteinExistence type="predicted"/>
<comment type="caution">
    <text evidence="2">The sequence shown here is derived from an EMBL/GenBank/DDBJ whole genome shotgun (WGS) entry which is preliminary data.</text>
</comment>
<keyword evidence="3" id="KW-1185">Reference proteome</keyword>
<dbReference type="EMBL" id="WWBZ02000022">
    <property type="protein sequence ID" value="KAF4307493.1"/>
    <property type="molecule type" value="Genomic_DNA"/>
</dbReference>
<sequence>MSDSSLSSEPPDLTSETTISTSPSGMPHTPNSTPKQTPYHSFSSGGSFDPNSSADRLLARTAGMRIDTPTPYPRLLLEPHITVRLDRTLDPEEADRTATALQSRYPTTVLIRHSPDPSPDSTARRLAARKHRKAHPITRAANEPDAFLASIAQPPPGTVALPPSFLATAKRALSQAEVTPLFDATSPPPLFVYGHWQFPAQLAGALGAGPAPSAAATKHWTQRMVPATLGGWNRYCVRGAAPTAAVLPHGCTRLRYYIRDVVEQEGVEGRLVLGLSAEQHARLDGLLEVGLQDMGVAAEEKVWGKREVLVGTRVAGSEGMMSVKAVAYVWEGDPLDLHVFKQDKVWTPELYVDWYCKARRQRSGGDDKGTSE</sequence>